<proteinExistence type="predicted"/>
<evidence type="ECO:0000313" key="3">
    <source>
        <dbReference type="Proteomes" id="UP001140074"/>
    </source>
</evidence>
<dbReference type="InterPro" id="IPR049192">
    <property type="entry name" value="DUF4246_C"/>
</dbReference>
<reference evidence="2" key="1">
    <citation type="submission" date="2022-07" db="EMBL/GenBank/DDBJ databases">
        <title>Phylogenomic reconstructions and comparative analyses of Kickxellomycotina fungi.</title>
        <authorList>
            <person name="Reynolds N.K."/>
            <person name="Stajich J.E."/>
            <person name="Barry K."/>
            <person name="Grigoriev I.V."/>
            <person name="Crous P."/>
            <person name="Smith M.E."/>
        </authorList>
    </citation>
    <scope>NUCLEOTIDE SEQUENCE</scope>
    <source>
        <strain evidence="2">RSA 476</strain>
    </source>
</reference>
<dbReference type="EMBL" id="JANBUY010000398">
    <property type="protein sequence ID" value="KAJ2859367.1"/>
    <property type="molecule type" value="Genomic_DNA"/>
</dbReference>
<dbReference type="Proteomes" id="UP001140074">
    <property type="component" value="Unassembled WGS sequence"/>
</dbReference>
<name>A0A9W8ICB6_9FUNG</name>
<dbReference type="AlphaFoldDB" id="A0A9W8ICB6"/>
<keyword evidence="3" id="KW-1185">Reference proteome</keyword>
<dbReference type="InterPro" id="IPR025340">
    <property type="entry name" value="DUF4246"/>
</dbReference>
<accession>A0A9W8ICB6</accession>
<evidence type="ECO:0000259" key="1">
    <source>
        <dbReference type="Pfam" id="PF14033"/>
    </source>
</evidence>
<dbReference type="PANTHER" id="PTHR33119">
    <property type="entry name" value="IFI3P"/>
    <property type="match status" value="1"/>
</dbReference>
<gene>
    <name evidence="2" type="ORF">GGH94_006137</name>
</gene>
<feature type="non-terminal residue" evidence="2">
    <location>
        <position position="1"/>
    </location>
</feature>
<sequence length="214" mass="24600">LTSERSIYDGEDWSVAGLANERIIATGIFFYDVANIAPSSLRFREALCSWDFEAKQLDIDSVLKAYGIEQSQLEEETPLSQELGSVGIKDGRCLVFPNILQYKLPELELGDKTKPGHCKMLTFYFVDPSTRIPSTELVPPQQQDWCFEEILTSEPFRSMPQLIVEGIMAKIDYPISLKEAKKLRLLVYQDKSSEHISYELFAPHFYFRTWLETL</sequence>
<feature type="domain" description="DUF4246" evidence="1">
    <location>
        <begin position="1"/>
        <end position="148"/>
    </location>
</feature>
<dbReference type="Pfam" id="PF14033">
    <property type="entry name" value="DUF4246"/>
    <property type="match status" value="1"/>
</dbReference>
<comment type="caution">
    <text evidence="2">The sequence shown here is derived from an EMBL/GenBank/DDBJ whole genome shotgun (WGS) entry which is preliminary data.</text>
</comment>
<dbReference type="PANTHER" id="PTHR33119:SF1">
    <property type="entry name" value="FE2OG DIOXYGENASE DOMAIN-CONTAINING PROTEIN"/>
    <property type="match status" value="1"/>
</dbReference>
<protein>
    <recommendedName>
        <fullName evidence="1">DUF4246 domain-containing protein</fullName>
    </recommendedName>
</protein>
<evidence type="ECO:0000313" key="2">
    <source>
        <dbReference type="EMBL" id="KAJ2859367.1"/>
    </source>
</evidence>
<organism evidence="2 3">
    <name type="scientific">Coemansia aciculifera</name>
    <dbReference type="NCBI Taxonomy" id="417176"/>
    <lineage>
        <taxon>Eukaryota</taxon>
        <taxon>Fungi</taxon>
        <taxon>Fungi incertae sedis</taxon>
        <taxon>Zoopagomycota</taxon>
        <taxon>Kickxellomycotina</taxon>
        <taxon>Kickxellomycetes</taxon>
        <taxon>Kickxellales</taxon>
        <taxon>Kickxellaceae</taxon>
        <taxon>Coemansia</taxon>
    </lineage>
</organism>